<evidence type="ECO:0000313" key="1">
    <source>
        <dbReference type="EMBL" id="MBB4882455.1"/>
    </source>
</evidence>
<comment type="caution">
    <text evidence="1">The sequence shown here is derived from an EMBL/GenBank/DDBJ whole genome shotgun (WGS) entry which is preliminary data.</text>
</comment>
<dbReference type="InterPro" id="IPR008984">
    <property type="entry name" value="SMAD_FHA_dom_sf"/>
</dbReference>
<protein>
    <submittedName>
        <fullName evidence="1">PSer/pThr/pTyr-binding forkhead associated (FHA) protein</fullName>
    </submittedName>
</protein>
<evidence type="ECO:0000313" key="2">
    <source>
        <dbReference type="Proteomes" id="UP000560081"/>
    </source>
</evidence>
<dbReference type="PANTHER" id="PTHR23308">
    <property type="entry name" value="NUCLEAR INHIBITOR OF PROTEIN PHOSPHATASE-1"/>
    <property type="match status" value="1"/>
</dbReference>
<dbReference type="AlphaFoldDB" id="A0A4Y8X003"/>
<dbReference type="SMART" id="SM00240">
    <property type="entry name" value="FHA"/>
    <property type="match status" value="1"/>
</dbReference>
<keyword evidence="2" id="KW-1185">Reference proteome</keyword>
<dbReference type="InterPro" id="IPR050923">
    <property type="entry name" value="Cell_Proc_Reg/RNA_Proc"/>
</dbReference>
<reference evidence="1 2" key="1">
    <citation type="submission" date="2020-08" db="EMBL/GenBank/DDBJ databases">
        <title>Sequencing the genomes of 1000 actinobacteria strains.</title>
        <authorList>
            <person name="Klenk H.-P."/>
        </authorList>
    </citation>
    <scope>NUCLEOTIDE SEQUENCE [LARGE SCALE GENOMIC DNA]</scope>
    <source>
        <strain evidence="1 2">DSM 19079</strain>
    </source>
</reference>
<dbReference type="SUPFAM" id="SSF49879">
    <property type="entry name" value="SMAD/FHA domain"/>
    <property type="match status" value="1"/>
</dbReference>
<organism evidence="1 2">
    <name type="scientific">Micrococcus flavus</name>
    <dbReference type="NCBI Taxonomy" id="384602"/>
    <lineage>
        <taxon>Bacteria</taxon>
        <taxon>Bacillati</taxon>
        <taxon>Actinomycetota</taxon>
        <taxon>Actinomycetes</taxon>
        <taxon>Micrococcales</taxon>
        <taxon>Micrococcaceae</taxon>
        <taxon>Micrococcus</taxon>
    </lineage>
</organism>
<dbReference type="Gene3D" id="2.60.200.20">
    <property type="match status" value="1"/>
</dbReference>
<dbReference type="Pfam" id="PF00498">
    <property type="entry name" value="FHA"/>
    <property type="match status" value="1"/>
</dbReference>
<proteinExistence type="predicted"/>
<dbReference type="RefSeq" id="WP_135030365.1">
    <property type="nucleotide sequence ID" value="NZ_BMLA01000001.1"/>
</dbReference>
<accession>A0A4Y8X003</accession>
<dbReference type="InterPro" id="IPR000253">
    <property type="entry name" value="FHA_dom"/>
</dbReference>
<dbReference type="PROSITE" id="PS50006">
    <property type="entry name" value="FHA_DOMAIN"/>
    <property type="match status" value="1"/>
</dbReference>
<dbReference type="EMBL" id="JACHMC010000001">
    <property type="protein sequence ID" value="MBB4882455.1"/>
    <property type="molecule type" value="Genomic_DNA"/>
</dbReference>
<sequence>MTQPGHEPSLHTSSISLTDLAPAGESDLGPEALAAVRALPAGTALLVAHGGPDAGARFLLDTPVVSVGRHPDADILLDDVTVSRRHVELRAVDGGHQLVDLGSLNGTYVNGDRVDDVRLRSGMELRIGRYRLTYHAAAQA</sequence>
<name>A0A4Y8X003_9MICC</name>
<dbReference type="Proteomes" id="UP000560081">
    <property type="component" value="Unassembled WGS sequence"/>
</dbReference>
<dbReference type="OrthoDB" id="9815925at2"/>
<gene>
    <name evidence="1" type="ORF">BJ976_000806</name>
</gene>